<name>A0A0G0XD53_UNCKA</name>
<dbReference type="EMBL" id="LCCA01000002">
    <property type="protein sequence ID" value="KKS22800.1"/>
    <property type="molecule type" value="Genomic_DNA"/>
</dbReference>
<reference evidence="3 4" key="1">
    <citation type="journal article" date="2015" name="Nature">
        <title>rRNA introns, odd ribosomes, and small enigmatic genomes across a large radiation of phyla.</title>
        <authorList>
            <person name="Brown C.T."/>
            <person name="Hug L.A."/>
            <person name="Thomas B.C."/>
            <person name="Sharon I."/>
            <person name="Castelle C.J."/>
            <person name="Singh A."/>
            <person name="Wilkins M.J."/>
            <person name="Williams K.H."/>
            <person name="Banfield J.F."/>
        </authorList>
    </citation>
    <scope>NUCLEOTIDE SEQUENCE [LARGE SCALE GENOMIC DNA]</scope>
</reference>
<dbReference type="AlphaFoldDB" id="A0A0G0XD53"/>
<sequence>MYNKSMNKKLYISVAVVFVTLMVIGYIVVKSMGGAPVRVEGVLLPAKAVELFYENYLQKEEDKIVMDIYKESPYVTDTFKKSVNSSAKDAILYPSLFCSENKPLGINIHDPVYEGEDKAYVQVDNNFGESGSIFSIELIKDRKNWKIDKVICPAGLQPTEGNELTGEEKVSLFYSNENLFSEGTSDCRLVYPVERTIDRTKLFDSSYREKADAVLRMLFEGPTSGEKSEGYSSPFSDQTAGILNTVRVWQGTAYVDLTDLRSVIPNISASCAGVQFFSQIDKTLMQDGKVNKVIYAINGSPEVFYEFMQYGCQDNVCDPTPFSDPSLPSE</sequence>
<protein>
    <recommendedName>
        <fullName evidence="2">GerMN domain-containing protein</fullName>
    </recommendedName>
</protein>
<proteinExistence type="predicted"/>
<accession>A0A0G0XD53</accession>
<dbReference type="STRING" id="1619103.UU80_C0002G0032"/>
<dbReference type="Proteomes" id="UP000034920">
    <property type="component" value="Unassembled WGS sequence"/>
</dbReference>
<dbReference type="Pfam" id="PF10646">
    <property type="entry name" value="Germane"/>
    <property type="match status" value="1"/>
</dbReference>
<keyword evidence="1" id="KW-0472">Membrane</keyword>
<evidence type="ECO:0000256" key="1">
    <source>
        <dbReference type="SAM" id="Phobius"/>
    </source>
</evidence>
<comment type="caution">
    <text evidence="3">The sequence shown here is derived from an EMBL/GenBank/DDBJ whole genome shotgun (WGS) entry which is preliminary data.</text>
</comment>
<feature type="domain" description="GerMN" evidence="2">
    <location>
        <begin position="191"/>
        <end position="301"/>
    </location>
</feature>
<evidence type="ECO:0000259" key="2">
    <source>
        <dbReference type="Pfam" id="PF10646"/>
    </source>
</evidence>
<evidence type="ECO:0000313" key="3">
    <source>
        <dbReference type="EMBL" id="KKS22800.1"/>
    </source>
</evidence>
<evidence type="ECO:0000313" key="4">
    <source>
        <dbReference type="Proteomes" id="UP000034920"/>
    </source>
</evidence>
<organism evidence="3 4">
    <name type="scientific">candidate division WWE3 bacterium GW2011_GWA1_41_8</name>
    <dbReference type="NCBI Taxonomy" id="1619103"/>
    <lineage>
        <taxon>Bacteria</taxon>
        <taxon>Katanobacteria</taxon>
    </lineage>
</organism>
<dbReference type="InterPro" id="IPR019606">
    <property type="entry name" value="GerMN"/>
</dbReference>
<keyword evidence="1" id="KW-0812">Transmembrane</keyword>
<keyword evidence="1" id="KW-1133">Transmembrane helix</keyword>
<gene>
    <name evidence="3" type="ORF">UU80_C0002G0032</name>
</gene>
<feature type="transmembrane region" description="Helical" evidence="1">
    <location>
        <begin position="12"/>
        <end position="29"/>
    </location>
</feature>